<organism evidence="3 4">
    <name type="scientific">Vulcanisaeta souniana JCM 11219</name>
    <dbReference type="NCBI Taxonomy" id="1293586"/>
    <lineage>
        <taxon>Archaea</taxon>
        <taxon>Thermoproteota</taxon>
        <taxon>Thermoprotei</taxon>
        <taxon>Thermoproteales</taxon>
        <taxon>Thermoproteaceae</taxon>
        <taxon>Vulcanisaeta</taxon>
    </lineage>
</organism>
<name>A0A830E6W1_9CREN</name>
<dbReference type="RefSeq" id="WP_229709665.1">
    <property type="nucleotide sequence ID" value="NZ_AP026830.1"/>
</dbReference>
<dbReference type="Proteomes" id="UP000657075">
    <property type="component" value="Unassembled WGS sequence"/>
</dbReference>
<evidence type="ECO:0008006" key="6">
    <source>
        <dbReference type="Google" id="ProtNLM"/>
    </source>
</evidence>
<keyword evidence="1" id="KW-1133">Transmembrane helix</keyword>
<feature type="transmembrane region" description="Helical" evidence="1">
    <location>
        <begin position="6"/>
        <end position="26"/>
    </location>
</feature>
<evidence type="ECO:0000313" key="2">
    <source>
        <dbReference type="EMBL" id="BDR91968.1"/>
    </source>
</evidence>
<dbReference type="EMBL" id="BMNM01000001">
    <property type="protein sequence ID" value="GGI68981.1"/>
    <property type="molecule type" value="Genomic_DNA"/>
</dbReference>
<reference evidence="2" key="4">
    <citation type="journal article" date="2023" name="Microbiol. Resour. Announc.">
        <title>Complete Genome Sequence of Vulcanisaeta souniana Strain IC-059, a Hyperthermophilic Archaeon Isolated from Hot Spring Water in Japan.</title>
        <authorList>
            <person name="Kato S."/>
            <person name="Itoh T."/>
            <person name="Wu L."/>
            <person name="Ma J."/>
            <person name="Ohkuma M."/>
        </authorList>
    </citation>
    <scope>NUCLEOTIDE SEQUENCE</scope>
    <source>
        <strain evidence="2">JCM 11219</strain>
    </source>
</reference>
<gene>
    <name evidence="3" type="ORF">GCM10007112_02440</name>
    <name evidence="2" type="ORF">Vsou_10610</name>
</gene>
<protein>
    <recommendedName>
        <fullName evidence="6">PaREP5ab</fullName>
    </recommendedName>
</protein>
<dbReference type="EMBL" id="AP026830">
    <property type="protein sequence ID" value="BDR91968.1"/>
    <property type="molecule type" value="Genomic_DNA"/>
</dbReference>
<reference evidence="5" key="3">
    <citation type="submission" date="2022-09" db="EMBL/GenBank/DDBJ databases">
        <title>Complete genome sequence of Vulcanisaeta souniana.</title>
        <authorList>
            <person name="Kato S."/>
            <person name="Itoh T."/>
            <person name="Ohkuma M."/>
        </authorList>
    </citation>
    <scope>NUCLEOTIDE SEQUENCE [LARGE SCALE GENOMIC DNA]</scope>
    <source>
        <strain evidence="5">JCM 11219</strain>
    </source>
</reference>
<dbReference type="Proteomes" id="UP001060771">
    <property type="component" value="Chromosome"/>
</dbReference>
<evidence type="ECO:0000313" key="4">
    <source>
        <dbReference type="Proteomes" id="UP000657075"/>
    </source>
</evidence>
<keyword evidence="1" id="KW-0812">Transmembrane</keyword>
<proteinExistence type="predicted"/>
<accession>A0A830E6W1</accession>
<reference evidence="3" key="2">
    <citation type="submission" date="2020-09" db="EMBL/GenBank/DDBJ databases">
        <authorList>
            <person name="Sun Q."/>
            <person name="Ohkuma M."/>
        </authorList>
    </citation>
    <scope>NUCLEOTIDE SEQUENCE</scope>
    <source>
        <strain evidence="3">JCM 11219</strain>
    </source>
</reference>
<evidence type="ECO:0000313" key="5">
    <source>
        <dbReference type="Proteomes" id="UP001060771"/>
    </source>
</evidence>
<reference evidence="3" key="1">
    <citation type="journal article" date="2014" name="Int. J. Syst. Evol. Microbiol.">
        <title>Complete genome sequence of Corynebacterium casei LMG S-19264T (=DSM 44701T), isolated from a smear-ripened cheese.</title>
        <authorList>
            <consortium name="US DOE Joint Genome Institute (JGI-PGF)"/>
            <person name="Walter F."/>
            <person name="Albersmeier A."/>
            <person name="Kalinowski J."/>
            <person name="Ruckert C."/>
        </authorList>
    </citation>
    <scope>NUCLEOTIDE SEQUENCE</scope>
    <source>
        <strain evidence="3">JCM 11219</strain>
    </source>
</reference>
<evidence type="ECO:0000256" key="1">
    <source>
        <dbReference type="SAM" id="Phobius"/>
    </source>
</evidence>
<evidence type="ECO:0000313" key="3">
    <source>
        <dbReference type="EMBL" id="GGI68981.1"/>
    </source>
</evidence>
<keyword evidence="1" id="KW-0472">Membrane</keyword>
<sequence length="193" mass="22666">MDELIYVIGLLITIIAYLAAFTYWLGRRFEGIDWRFRDLEERLSNKIRETEIRLDGRINDLENRINSLESGLKSALINVNSLLIEYMGLKGLFSQDEVRVLTNEVGRVVGMVRANSISKEELEFIKSVFSKDPDQMSIEELERVIEIAKRWWEDNSEIAFKVFQVASIVRAYKLYGKKSNSNDWRHLRIIKSW</sequence>
<keyword evidence="5" id="KW-1185">Reference proteome</keyword>
<dbReference type="AlphaFoldDB" id="A0A830E6W1"/>
<dbReference type="GeneID" id="76206608"/>